<evidence type="ECO:0000256" key="4">
    <source>
        <dbReference type="ARBA" id="ARBA00023157"/>
    </source>
</evidence>
<dbReference type="InterPro" id="IPR018244">
    <property type="entry name" value="Allrgn_V5/Tpx1_CS"/>
</dbReference>
<dbReference type="GO" id="GO:0005576">
    <property type="term" value="C:extracellular region"/>
    <property type="evidence" value="ECO:0007669"/>
    <property type="project" value="InterPro"/>
</dbReference>
<dbReference type="PRINTS" id="PR00837">
    <property type="entry name" value="V5TPXLIKE"/>
</dbReference>
<dbReference type="PROSITE" id="PS01010">
    <property type="entry name" value="CRISP_2"/>
    <property type="match status" value="1"/>
</dbReference>
<reference evidence="8 9" key="1">
    <citation type="submission" date="2024-01" db="EMBL/GenBank/DDBJ databases">
        <title>The complete chloroplast genome sequence of Lithospermum erythrorhizon: insights into the phylogenetic relationship among Boraginaceae species and the maternal lineages of purple gromwells.</title>
        <authorList>
            <person name="Okada T."/>
            <person name="Watanabe K."/>
        </authorList>
    </citation>
    <scope>NUCLEOTIDE SEQUENCE [LARGE SCALE GENOMIC DNA]</scope>
</reference>
<keyword evidence="4" id="KW-1015">Disulfide bond</keyword>
<dbReference type="EMBL" id="BAABME010028860">
    <property type="protein sequence ID" value="GAA0182618.1"/>
    <property type="molecule type" value="Genomic_DNA"/>
</dbReference>
<dbReference type="SMART" id="SM00198">
    <property type="entry name" value="SCP"/>
    <property type="match status" value="1"/>
</dbReference>
<dbReference type="CDD" id="cd05381">
    <property type="entry name" value="CAP_PR-1"/>
    <property type="match status" value="1"/>
</dbReference>
<keyword evidence="9" id="KW-1185">Reference proteome</keyword>
<dbReference type="PANTHER" id="PTHR10334">
    <property type="entry name" value="CYSTEINE-RICH SECRETORY PROTEIN-RELATED"/>
    <property type="match status" value="1"/>
</dbReference>
<evidence type="ECO:0000256" key="2">
    <source>
        <dbReference type="ARBA" id="ARBA00022729"/>
    </source>
</evidence>
<dbReference type="Proteomes" id="UP001454036">
    <property type="component" value="Unassembled WGS sequence"/>
</dbReference>
<dbReference type="AlphaFoldDB" id="A0AAV3RPA5"/>
<feature type="chain" id="PRO_5043943495" evidence="6">
    <location>
        <begin position="27"/>
        <end position="163"/>
    </location>
</feature>
<protein>
    <submittedName>
        <fullName evidence="8">Defense/immunity protein</fullName>
    </submittedName>
</protein>
<organism evidence="8 9">
    <name type="scientific">Lithospermum erythrorhizon</name>
    <name type="common">Purple gromwell</name>
    <name type="synonym">Lithospermum officinale var. erythrorhizon</name>
    <dbReference type="NCBI Taxonomy" id="34254"/>
    <lineage>
        <taxon>Eukaryota</taxon>
        <taxon>Viridiplantae</taxon>
        <taxon>Streptophyta</taxon>
        <taxon>Embryophyta</taxon>
        <taxon>Tracheophyta</taxon>
        <taxon>Spermatophyta</taxon>
        <taxon>Magnoliopsida</taxon>
        <taxon>eudicotyledons</taxon>
        <taxon>Gunneridae</taxon>
        <taxon>Pentapetalae</taxon>
        <taxon>asterids</taxon>
        <taxon>lamiids</taxon>
        <taxon>Boraginales</taxon>
        <taxon>Boraginaceae</taxon>
        <taxon>Boraginoideae</taxon>
        <taxon>Lithospermeae</taxon>
        <taxon>Lithospermum</taxon>
    </lineage>
</organism>
<evidence type="ECO:0000256" key="5">
    <source>
        <dbReference type="ARBA" id="ARBA00023265"/>
    </source>
</evidence>
<comment type="similarity">
    <text evidence="1">Belongs to the CRISP family.</text>
</comment>
<name>A0AAV3RPA5_LITER</name>
<dbReference type="SUPFAM" id="SSF55797">
    <property type="entry name" value="PR-1-like"/>
    <property type="match status" value="1"/>
</dbReference>
<dbReference type="FunFam" id="3.40.33.10:FF:000006">
    <property type="entry name" value="Putative pathogenesis-related protein 1"/>
    <property type="match status" value="1"/>
</dbReference>
<gene>
    <name evidence="8" type="ORF">LIER_42307</name>
</gene>
<keyword evidence="5" id="KW-0568">Pathogenesis-related protein</keyword>
<dbReference type="InterPro" id="IPR014044">
    <property type="entry name" value="CAP_dom"/>
</dbReference>
<dbReference type="InterPro" id="IPR001283">
    <property type="entry name" value="CRISP-related"/>
</dbReference>
<evidence type="ECO:0000256" key="1">
    <source>
        <dbReference type="ARBA" id="ARBA00009923"/>
    </source>
</evidence>
<keyword evidence="2 6" id="KW-0732">Signal</keyword>
<sequence length="163" mass="18143">MALSKKNSLPCLAFLIGSLMFHITYAQNSRRDFVALHNRARAEVGVQPMVWNKTVAAYAQNYANIRSADCNLEHSQGGPYGENIAYGSGEFTAVDAGALWVGEKPLYNYNSNSCVGGECLHYTQVVWRDSTQLGCARVQCQNGYYFVTCNYYPPGNYIGQRPF</sequence>
<feature type="domain" description="SCP" evidence="7">
    <location>
        <begin position="28"/>
        <end position="159"/>
    </location>
</feature>
<comment type="caution">
    <text evidence="8">The sequence shown here is derived from an EMBL/GenBank/DDBJ whole genome shotgun (WGS) entry which is preliminary data.</text>
</comment>
<evidence type="ECO:0000313" key="9">
    <source>
        <dbReference type="Proteomes" id="UP001454036"/>
    </source>
</evidence>
<evidence type="ECO:0000313" key="8">
    <source>
        <dbReference type="EMBL" id="GAA0182618.1"/>
    </source>
</evidence>
<accession>A0AAV3RPA5</accession>
<keyword evidence="3" id="KW-0611">Plant defense</keyword>
<dbReference type="Gene3D" id="3.40.33.10">
    <property type="entry name" value="CAP"/>
    <property type="match status" value="1"/>
</dbReference>
<feature type="signal peptide" evidence="6">
    <location>
        <begin position="1"/>
        <end position="26"/>
    </location>
</feature>
<evidence type="ECO:0000259" key="7">
    <source>
        <dbReference type="SMART" id="SM00198"/>
    </source>
</evidence>
<evidence type="ECO:0000256" key="3">
    <source>
        <dbReference type="ARBA" id="ARBA00022821"/>
    </source>
</evidence>
<dbReference type="GO" id="GO:0098542">
    <property type="term" value="P:defense response to other organism"/>
    <property type="evidence" value="ECO:0007669"/>
    <property type="project" value="UniProtKB-ARBA"/>
</dbReference>
<proteinExistence type="inferred from homology"/>
<dbReference type="InterPro" id="IPR035940">
    <property type="entry name" value="CAP_sf"/>
</dbReference>
<dbReference type="Pfam" id="PF00188">
    <property type="entry name" value="CAP"/>
    <property type="match status" value="1"/>
</dbReference>
<evidence type="ECO:0000256" key="6">
    <source>
        <dbReference type="SAM" id="SignalP"/>
    </source>
</evidence>